<dbReference type="RefSeq" id="WP_058295954.1">
    <property type="nucleotide sequence ID" value="NZ_CAKJVD010000046.1"/>
</dbReference>
<name>A0A2A7MJY5_9CLOT</name>
<keyword evidence="13 15" id="KW-0460">Magnesium</keyword>
<dbReference type="PROSITE" id="PS00517">
    <property type="entry name" value="RNASE_3_1"/>
    <property type="match status" value="1"/>
</dbReference>
<dbReference type="PROSITE" id="PS50142">
    <property type="entry name" value="RNASE_3_2"/>
    <property type="match status" value="1"/>
</dbReference>
<dbReference type="PANTHER" id="PTHR11207">
    <property type="entry name" value="RIBONUCLEASE III"/>
    <property type="match status" value="1"/>
</dbReference>
<dbReference type="InterPro" id="IPR011907">
    <property type="entry name" value="RNase_III"/>
</dbReference>
<feature type="active site" evidence="15">
    <location>
        <position position="50"/>
    </location>
</feature>
<evidence type="ECO:0000256" key="6">
    <source>
        <dbReference type="ARBA" id="ARBA00022552"/>
    </source>
</evidence>
<comment type="function">
    <text evidence="15">Digests double-stranded RNA. Involved in the processing of primary rRNA transcript to yield the immediate precursors to the large and small rRNAs (23S and 16S). Processes some mRNAs, and tRNAs when they are encoded in the rRNA operon. Processes pre-crRNA and tracrRNA of type II CRISPR loci if present in the organism.</text>
</comment>
<dbReference type="GO" id="GO:0042802">
    <property type="term" value="F:identical protein binding"/>
    <property type="evidence" value="ECO:0007669"/>
    <property type="project" value="UniProtKB-ARBA"/>
</dbReference>
<sequence length="232" mass="26641">MNKYTLNEIEDNLGVYFNNHTLLKTALTHSSFGNQFKDAEYNERLEFLGDSVLQLCITEYLFNKFKDKTEGELTKIRSLIVCENSLFEIAKRLQLGKYIRMSKGEELTGGRERISIQADCVEAVIAAVYLDKGIGFVRDFILLHFEKIIHKAINNEIVLDFKTKLQELLQQDGEVVIHYDLIKYEGPPHRRKFFINVVIDNKIMGEGEGYSKKEAEQNAAKAALKILGEINE</sequence>
<dbReference type="OrthoDB" id="9805026at2"/>
<evidence type="ECO:0000256" key="12">
    <source>
        <dbReference type="ARBA" id="ARBA00022801"/>
    </source>
</evidence>
<dbReference type="GO" id="GO:0006397">
    <property type="term" value="P:mRNA processing"/>
    <property type="evidence" value="ECO:0007669"/>
    <property type="project" value="UniProtKB-UniRule"/>
</dbReference>
<dbReference type="PROSITE" id="PS50137">
    <property type="entry name" value="DS_RBD"/>
    <property type="match status" value="1"/>
</dbReference>
<evidence type="ECO:0000256" key="13">
    <source>
        <dbReference type="ARBA" id="ARBA00022842"/>
    </source>
</evidence>
<evidence type="ECO:0000313" key="19">
    <source>
        <dbReference type="EMBL" id="PEG31803.1"/>
    </source>
</evidence>
<dbReference type="GO" id="GO:0004525">
    <property type="term" value="F:ribonuclease III activity"/>
    <property type="evidence" value="ECO:0007669"/>
    <property type="project" value="UniProtKB-UniRule"/>
</dbReference>
<dbReference type="HAMAP" id="MF_00104">
    <property type="entry name" value="RNase_III"/>
    <property type="match status" value="1"/>
</dbReference>
<comment type="catalytic activity">
    <reaction evidence="1 15">
        <text>Endonucleolytic cleavage to 5'-phosphomonoester.</text>
        <dbReference type="EC" id="3.1.26.3"/>
    </reaction>
</comment>
<dbReference type="Proteomes" id="UP000220840">
    <property type="component" value="Unassembled WGS sequence"/>
</dbReference>
<dbReference type="GO" id="GO:0006364">
    <property type="term" value="P:rRNA processing"/>
    <property type="evidence" value="ECO:0007669"/>
    <property type="project" value="UniProtKB-UniRule"/>
</dbReference>
<keyword evidence="10 15" id="KW-0479">Metal-binding</keyword>
<keyword evidence="15" id="KW-0699">rRNA-binding</keyword>
<feature type="binding site" evidence="15">
    <location>
        <position position="122"/>
    </location>
    <ligand>
        <name>Mg(2+)</name>
        <dbReference type="ChEBI" id="CHEBI:18420"/>
    </ligand>
</feature>
<evidence type="ECO:0000256" key="3">
    <source>
        <dbReference type="ARBA" id="ARBA00010183"/>
    </source>
</evidence>
<dbReference type="SMART" id="SM00358">
    <property type="entry name" value="DSRM"/>
    <property type="match status" value="1"/>
</dbReference>
<evidence type="ECO:0000256" key="9">
    <source>
        <dbReference type="ARBA" id="ARBA00022722"/>
    </source>
</evidence>
<evidence type="ECO:0000256" key="14">
    <source>
        <dbReference type="ARBA" id="ARBA00022884"/>
    </source>
</evidence>
<dbReference type="STRING" id="137838.GCA_001458595_03259"/>
<feature type="domain" description="DRBM" evidence="16">
    <location>
        <begin position="160"/>
        <end position="229"/>
    </location>
</feature>
<dbReference type="SUPFAM" id="SSF54768">
    <property type="entry name" value="dsRNA-binding domain-like"/>
    <property type="match status" value="1"/>
</dbReference>
<dbReference type="GO" id="GO:0008033">
    <property type="term" value="P:tRNA processing"/>
    <property type="evidence" value="ECO:0007669"/>
    <property type="project" value="UniProtKB-KW"/>
</dbReference>
<reference evidence="19 20" key="1">
    <citation type="submission" date="2017-10" db="EMBL/GenBank/DDBJ databases">
        <title>Effective Description of Clostridium neonatale sp. nov. linked to necrotizing enterocolitis in neonates and a clarification of species assignable to the genus Clostridium (Prazmowski 1880) emend. Lawson and Rainey 2016.</title>
        <authorList>
            <person name="Bernard K."/>
            <person name="Burdz T."/>
            <person name="Wiebe D."/>
            <person name="Balcewich B."/>
            <person name="Alfa M."/>
            <person name="Bernier A.-M."/>
        </authorList>
    </citation>
    <scope>NUCLEOTIDE SEQUENCE [LARGE SCALE GENOMIC DNA]</scope>
    <source>
        <strain evidence="19 20">LCDC99A005</strain>
    </source>
</reference>
<dbReference type="EC" id="3.1.26.3" evidence="15"/>
<evidence type="ECO:0000256" key="11">
    <source>
        <dbReference type="ARBA" id="ARBA00022759"/>
    </source>
</evidence>
<comment type="caution">
    <text evidence="19">The sequence shown here is derived from an EMBL/GenBank/DDBJ whole genome shotgun (WGS) entry which is preliminary data.</text>
</comment>
<dbReference type="Pfam" id="PF14622">
    <property type="entry name" value="Ribonucleas_3_3"/>
    <property type="match status" value="1"/>
</dbReference>
<accession>A0A2A7MJY5</accession>
<keyword evidence="5 15" id="KW-0963">Cytoplasm</keyword>
<keyword evidence="11 15" id="KW-0255">Endonuclease</keyword>
<dbReference type="CDD" id="cd10845">
    <property type="entry name" value="DSRM_RNAse_III_family"/>
    <property type="match status" value="1"/>
</dbReference>
<dbReference type="Gene3D" id="1.10.1520.10">
    <property type="entry name" value="Ribonuclease III domain"/>
    <property type="match status" value="1"/>
</dbReference>
<dbReference type="SUPFAM" id="SSF69065">
    <property type="entry name" value="RNase III domain-like"/>
    <property type="match status" value="1"/>
</dbReference>
<dbReference type="NCBIfam" id="TIGR02191">
    <property type="entry name" value="RNaseIII"/>
    <property type="match status" value="1"/>
</dbReference>
<dbReference type="GO" id="GO:0010468">
    <property type="term" value="P:regulation of gene expression"/>
    <property type="evidence" value="ECO:0007669"/>
    <property type="project" value="TreeGrafter"/>
</dbReference>
<evidence type="ECO:0000256" key="15">
    <source>
        <dbReference type="HAMAP-Rule" id="MF_00104"/>
    </source>
</evidence>
<dbReference type="FunFam" id="1.10.1520.10:FF:000001">
    <property type="entry name" value="Ribonuclease 3"/>
    <property type="match status" value="1"/>
</dbReference>
<evidence type="ECO:0000256" key="5">
    <source>
        <dbReference type="ARBA" id="ARBA00022490"/>
    </source>
</evidence>
<keyword evidence="12 15" id="KW-0378">Hydrolase</keyword>
<evidence type="ECO:0000256" key="7">
    <source>
        <dbReference type="ARBA" id="ARBA00022664"/>
    </source>
</evidence>
<dbReference type="EMBL" id="CAMTCP010000055">
    <property type="protein sequence ID" value="CAI3544607.1"/>
    <property type="molecule type" value="Genomic_DNA"/>
</dbReference>
<dbReference type="FunFam" id="3.30.160.20:FF:000003">
    <property type="entry name" value="Ribonuclease 3"/>
    <property type="match status" value="1"/>
</dbReference>
<feature type="binding site" evidence="15">
    <location>
        <position position="46"/>
    </location>
    <ligand>
        <name>Mg(2+)</name>
        <dbReference type="ChEBI" id="CHEBI:18420"/>
    </ligand>
</feature>
<feature type="active site" evidence="15">
    <location>
        <position position="122"/>
    </location>
</feature>
<feature type="domain" description="RNase III" evidence="17">
    <location>
        <begin position="6"/>
        <end position="133"/>
    </location>
</feature>
<comment type="cofactor">
    <cofactor evidence="15">
        <name>Mg(2+)</name>
        <dbReference type="ChEBI" id="CHEBI:18420"/>
    </cofactor>
</comment>
<evidence type="ECO:0000256" key="1">
    <source>
        <dbReference type="ARBA" id="ARBA00000109"/>
    </source>
</evidence>
<dbReference type="GO" id="GO:0003725">
    <property type="term" value="F:double-stranded RNA binding"/>
    <property type="evidence" value="ECO:0007669"/>
    <property type="project" value="TreeGrafter"/>
</dbReference>
<evidence type="ECO:0000259" key="16">
    <source>
        <dbReference type="PROSITE" id="PS50137"/>
    </source>
</evidence>
<comment type="similarity">
    <text evidence="3">Belongs to the ribonuclease III family.</text>
</comment>
<protein>
    <recommendedName>
        <fullName evidence="15">Ribonuclease 3</fullName>
        <ecNumber evidence="15">3.1.26.3</ecNumber>
    </recommendedName>
    <alternativeName>
        <fullName evidence="15">Ribonuclease III</fullName>
        <shortName evidence="15">RNase III</shortName>
    </alternativeName>
</protein>
<dbReference type="GO" id="GO:0019843">
    <property type="term" value="F:rRNA binding"/>
    <property type="evidence" value="ECO:0007669"/>
    <property type="project" value="UniProtKB-KW"/>
</dbReference>
<evidence type="ECO:0000256" key="10">
    <source>
        <dbReference type="ARBA" id="ARBA00022723"/>
    </source>
</evidence>
<comment type="subcellular location">
    <subcellularLocation>
        <location evidence="2 15">Cytoplasm</location>
    </subcellularLocation>
</comment>
<dbReference type="CDD" id="cd00593">
    <property type="entry name" value="RIBOc"/>
    <property type="match status" value="1"/>
</dbReference>
<dbReference type="Gene3D" id="3.30.160.20">
    <property type="match status" value="1"/>
</dbReference>
<evidence type="ECO:0000256" key="2">
    <source>
        <dbReference type="ARBA" id="ARBA00004496"/>
    </source>
</evidence>
<dbReference type="GeneID" id="68878246"/>
<keyword evidence="8 15" id="KW-0819">tRNA processing</keyword>
<dbReference type="Pfam" id="PF00035">
    <property type="entry name" value="dsrm"/>
    <property type="match status" value="1"/>
</dbReference>
<dbReference type="SMART" id="SM00535">
    <property type="entry name" value="RIBOc"/>
    <property type="match status" value="1"/>
</dbReference>
<keyword evidence="6 15" id="KW-0698">rRNA processing</keyword>
<dbReference type="Proteomes" id="UP001189143">
    <property type="component" value="Unassembled WGS sequence"/>
</dbReference>
<evidence type="ECO:0000313" key="18">
    <source>
        <dbReference type="EMBL" id="CAI3544607.1"/>
    </source>
</evidence>
<dbReference type="InterPro" id="IPR014720">
    <property type="entry name" value="dsRBD_dom"/>
</dbReference>
<proteinExistence type="inferred from homology"/>
<comment type="subunit">
    <text evidence="4 15">Homodimer.</text>
</comment>
<dbReference type="InterPro" id="IPR036389">
    <property type="entry name" value="RNase_III_sf"/>
</dbReference>
<dbReference type="InterPro" id="IPR000999">
    <property type="entry name" value="RNase_III_dom"/>
</dbReference>
<dbReference type="EMBL" id="PDCJ01000001">
    <property type="protein sequence ID" value="PEG31803.1"/>
    <property type="molecule type" value="Genomic_DNA"/>
</dbReference>
<dbReference type="GO" id="GO:0046872">
    <property type="term" value="F:metal ion binding"/>
    <property type="evidence" value="ECO:0007669"/>
    <property type="project" value="UniProtKB-KW"/>
</dbReference>
<feature type="binding site" evidence="15">
    <location>
        <position position="119"/>
    </location>
    <ligand>
        <name>Mg(2+)</name>
        <dbReference type="ChEBI" id="CHEBI:18420"/>
    </ligand>
</feature>
<evidence type="ECO:0000259" key="17">
    <source>
        <dbReference type="PROSITE" id="PS50142"/>
    </source>
</evidence>
<evidence type="ECO:0000256" key="4">
    <source>
        <dbReference type="ARBA" id="ARBA00011738"/>
    </source>
</evidence>
<evidence type="ECO:0000256" key="8">
    <source>
        <dbReference type="ARBA" id="ARBA00022694"/>
    </source>
</evidence>
<organism evidence="19 20">
    <name type="scientific">Clostridium neonatale</name>
    <dbReference type="NCBI Taxonomy" id="137838"/>
    <lineage>
        <taxon>Bacteria</taxon>
        <taxon>Bacillati</taxon>
        <taxon>Bacillota</taxon>
        <taxon>Clostridia</taxon>
        <taxon>Eubacteriales</taxon>
        <taxon>Clostridiaceae</taxon>
        <taxon>Clostridium</taxon>
    </lineage>
</organism>
<dbReference type="AlphaFoldDB" id="A0A2A7MJY5"/>
<keyword evidence="14 15" id="KW-0694">RNA-binding</keyword>
<evidence type="ECO:0000313" key="20">
    <source>
        <dbReference type="Proteomes" id="UP000220840"/>
    </source>
</evidence>
<keyword evidence="20" id="KW-1185">Reference proteome</keyword>
<dbReference type="GO" id="GO:0005737">
    <property type="term" value="C:cytoplasm"/>
    <property type="evidence" value="ECO:0007669"/>
    <property type="project" value="UniProtKB-SubCell"/>
</dbReference>
<keyword evidence="7 15" id="KW-0507">mRNA processing</keyword>
<keyword evidence="9 15" id="KW-0540">Nuclease</keyword>
<dbReference type="PANTHER" id="PTHR11207:SF0">
    <property type="entry name" value="RIBONUCLEASE 3"/>
    <property type="match status" value="1"/>
</dbReference>
<reference evidence="18" key="2">
    <citation type="submission" date="2022-10" db="EMBL/GenBank/DDBJ databases">
        <authorList>
            <person name="Aires J."/>
            <person name="Mesa V."/>
        </authorList>
    </citation>
    <scope>NUCLEOTIDE SEQUENCE</scope>
    <source>
        <strain evidence="18">Clostridium neonatale JD116</strain>
    </source>
</reference>
<gene>
    <name evidence="15 18" type="primary">rnc</name>
    <name evidence="18" type="ORF">CNEO2_140055</name>
    <name evidence="19" type="ORF">CQ394_08935</name>
</gene>